<protein>
    <submittedName>
        <fullName evidence="1">Uncharacterized protein</fullName>
    </submittedName>
</protein>
<evidence type="ECO:0000313" key="1">
    <source>
        <dbReference type="EMBL" id="EGF58085.1"/>
    </source>
</evidence>
<dbReference type="STRING" id="763034.HMPREF9446_01385"/>
<dbReference type="HOGENOM" id="CLU_3229591_0_0_10"/>
<reference evidence="1 2" key="1">
    <citation type="submission" date="2011-02" db="EMBL/GenBank/DDBJ databases">
        <authorList>
            <person name="Weinstock G."/>
            <person name="Sodergren E."/>
            <person name="Clifton S."/>
            <person name="Fulton L."/>
            <person name="Fulton B."/>
            <person name="Courtney L."/>
            <person name="Fronick C."/>
            <person name="Harrison M."/>
            <person name="Strong C."/>
            <person name="Farmer C."/>
            <person name="Delahaunty K."/>
            <person name="Markovic C."/>
            <person name="Hall O."/>
            <person name="Minx P."/>
            <person name="Tomlinson C."/>
            <person name="Mitreva M."/>
            <person name="Hou S."/>
            <person name="Chen J."/>
            <person name="Wollam A."/>
            <person name="Pepin K.H."/>
            <person name="Johnson M."/>
            <person name="Bhonagiri V."/>
            <person name="Zhang X."/>
            <person name="Suruliraj S."/>
            <person name="Warren W."/>
            <person name="Chinwalla A."/>
            <person name="Mardis E.R."/>
            <person name="Wilson R.K."/>
        </authorList>
    </citation>
    <scope>NUCLEOTIDE SEQUENCE [LARGE SCALE GENOMIC DNA]</scope>
    <source>
        <strain evidence="1 2">YIT 12057</strain>
    </source>
</reference>
<comment type="caution">
    <text evidence="1">The sequence shown here is derived from an EMBL/GenBank/DDBJ whole genome shotgun (WGS) entry which is preliminary data.</text>
</comment>
<name>F3PRN4_9BACE</name>
<dbReference type="EMBL" id="AFBN01000025">
    <property type="protein sequence ID" value="EGF58085.1"/>
    <property type="molecule type" value="Genomic_DNA"/>
</dbReference>
<accession>F3PRN4</accession>
<dbReference type="AlphaFoldDB" id="F3PRN4"/>
<sequence length="43" mass="5174">MRERIFKACEYISKACERIFTSFEQSSFTQKKNSAYGVIKRKY</sequence>
<organism evidence="1 2">
    <name type="scientific">Bacteroides fluxus YIT 12057</name>
    <dbReference type="NCBI Taxonomy" id="763034"/>
    <lineage>
        <taxon>Bacteria</taxon>
        <taxon>Pseudomonadati</taxon>
        <taxon>Bacteroidota</taxon>
        <taxon>Bacteroidia</taxon>
        <taxon>Bacteroidales</taxon>
        <taxon>Bacteroidaceae</taxon>
        <taxon>Bacteroides</taxon>
    </lineage>
</organism>
<proteinExistence type="predicted"/>
<dbReference type="Proteomes" id="UP000003416">
    <property type="component" value="Unassembled WGS sequence"/>
</dbReference>
<evidence type="ECO:0000313" key="2">
    <source>
        <dbReference type="Proteomes" id="UP000003416"/>
    </source>
</evidence>
<keyword evidence="2" id="KW-1185">Reference proteome</keyword>
<gene>
    <name evidence="1" type="ORF">HMPREF9446_01385</name>
</gene>